<feature type="signal peptide" evidence="1">
    <location>
        <begin position="1"/>
        <end position="15"/>
    </location>
</feature>
<dbReference type="AlphaFoldDB" id="A0A175WBG0"/>
<dbReference type="Proteomes" id="UP000078237">
    <property type="component" value="Unassembled WGS sequence"/>
</dbReference>
<name>A0A175WBG0_9PEZI</name>
<dbReference type="EMBL" id="LCTW02000043">
    <property type="protein sequence ID" value="KXX81088.1"/>
    <property type="molecule type" value="Genomic_DNA"/>
</dbReference>
<gene>
    <name evidence="2" type="ORF">MMYC01_202791</name>
</gene>
<evidence type="ECO:0000256" key="1">
    <source>
        <dbReference type="SAM" id="SignalP"/>
    </source>
</evidence>
<comment type="caution">
    <text evidence="2">The sequence shown here is derived from an EMBL/GenBank/DDBJ whole genome shotgun (WGS) entry which is preliminary data.</text>
</comment>
<keyword evidence="1" id="KW-0732">Signal</keyword>
<accession>A0A175WBG0</accession>
<keyword evidence="3" id="KW-1185">Reference proteome</keyword>
<protein>
    <recommendedName>
        <fullName evidence="4">Secreted protein</fullName>
    </recommendedName>
</protein>
<sequence length="88" mass="9838">MKLLSLLYLSGLAVALVTPQVPQTKRCSCCIATTGDDGIEKREPCPIPWTKNYGEYDAKVKRTPDCSIITTRNGVERREPCPVYESDF</sequence>
<evidence type="ECO:0008006" key="4">
    <source>
        <dbReference type="Google" id="ProtNLM"/>
    </source>
</evidence>
<dbReference type="VEuPathDB" id="FungiDB:MMYC01_202791"/>
<evidence type="ECO:0000313" key="2">
    <source>
        <dbReference type="EMBL" id="KXX81088.1"/>
    </source>
</evidence>
<feature type="chain" id="PRO_5012701002" description="Secreted protein" evidence="1">
    <location>
        <begin position="16"/>
        <end position="88"/>
    </location>
</feature>
<reference evidence="2 3" key="1">
    <citation type="journal article" date="2016" name="Genome Announc.">
        <title>Genome Sequence of Madurella mycetomatis mm55, Isolated from a Human Mycetoma Case in Sudan.</title>
        <authorList>
            <person name="Smit S."/>
            <person name="Derks M.F."/>
            <person name="Bervoets S."/>
            <person name="Fahal A."/>
            <person name="van Leeuwen W."/>
            <person name="van Belkum A."/>
            <person name="van de Sande W.W."/>
        </authorList>
    </citation>
    <scope>NUCLEOTIDE SEQUENCE [LARGE SCALE GENOMIC DNA]</scope>
    <source>
        <strain evidence="3">mm55</strain>
    </source>
</reference>
<proteinExistence type="predicted"/>
<dbReference type="OrthoDB" id="5182736at2759"/>
<organism evidence="2 3">
    <name type="scientific">Madurella mycetomatis</name>
    <dbReference type="NCBI Taxonomy" id="100816"/>
    <lineage>
        <taxon>Eukaryota</taxon>
        <taxon>Fungi</taxon>
        <taxon>Dikarya</taxon>
        <taxon>Ascomycota</taxon>
        <taxon>Pezizomycotina</taxon>
        <taxon>Sordariomycetes</taxon>
        <taxon>Sordariomycetidae</taxon>
        <taxon>Sordariales</taxon>
        <taxon>Sordariales incertae sedis</taxon>
        <taxon>Madurella</taxon>
    </lineage>
</organism>
<evidence type="ECO:0000313" key="3">
    <source>
        <dbReference type="Proteomes" id="UP000078237"/>
    </source>
</evidence>